<dbReference type="PANTHER" id="PTHR43343:SF3">
    <property type="entry name" value="PROTEASE DO-LIKE 8, CHLOROPLASTIC"/>
    <property type="match status" value="1"/>
</dbReference>
<dbReference type="InterPro" id="IPR009003">
    <property type="entry name" value="Peptidase_S1_PA"/>
</dbReference>
<dbReference type="Pfam" id="PF13365">
    <property type="entry name" value="Trypsin_2"/>
    <property type="match status" value="1"/>
</dbReference>
<feature type="domain" description="PDZ" evidence="4">
    <location>
        <begin position="289"/>
        <end position="387"/>
    </location>
</feature>
<dbReference type="SMART" id="SM00228">
    <property type="entry name" value="PDZ"/>
    <property type="match status" value="1"/>
</dbReference>
<dbReference type="InterPro" id="IPR001478">
    <property type="entry name" value="PDZ"/>
</dbReference>
<protein>
    <submittedName>
        <fullName evidence="5">HtrA protease/chaperone protein</fullName>
    </submittedName>
</protein>
<dbReference type="InterPro" id="IPR036034">
    <property type="entry name" value="PDZ_sf"/>
</dbReference>
<evidence type="ECO:0000313" key="5">
    <source>
        <dbReference type="EMBL" id="CAA9508994.1"/>
    </source>
</evidence>
<dbReference type="PRINTS" id="PR00834">
    <property type="entry name" value="PROTEASES2C"/>
</dbReference>
<dbReference type="Gene3D" id="2.40.10.10">
    <property type="entry name" value="Trypsin-like serine proteases"/>
    <property type="match status" value="2"/>
</dbReference>
<evidence type="ECO:0000256" key="1">
    <source>
        <dbReference type="ARBA" id="ARBA00010541"/>
    </source>
</evidence>
<proteinExistence type="inferred from homology"/>
<keyword evidence="3" id="KW-0378">Hydrolase</keyword>
<dbReference type="InterPro" id="IPR001940">
    <property type="entry name" value="Peptidase_S1C"/>
</dbReference>
<dbReference type="SUPFAM" id="SSF50156">
    <property type="entry name" value="PDZ domain-like"/>
    <property type="match status" value="1"/>
</dbReference>
<evidence type="ECO:0000256" key="2">
    <source>
        <dbReference type="ARBA" id="ARBA00022670"/>
    </source>
</evidence>
<dbReference type="PANTHER" id="PTHR43343">
    <property type="entry name" value="PEPTIDASE S12"/>
    <property type="match status" value="1"/>
</dbReference>
<name>A0A6J4SZ58_9ACTN</name>
<dbReference type="SUPFAM" id="SSF50494">
    <property type="entry name" value="Trypsin-like serine proteases"/>
    <property type="match status" value="1"/>
</dbReference>
<keyword evidence="2 5" id="KW-0645">Protease</keyword>
<sequence>MRQSMFAPVLLAALMGSGITAGALIGAGAVGGGTGTTVVQQAPLSGDTADPSADPAGGAQALTARDIYRRDAPGVVFIRAQTIERGASPFDPFGGGGADQGVSTGSGFVIDDEGYILTNAHVVSSSTDVRVSFSDKRTREAKIVGKDESTDLALLKIDPAGLDLRPLALGDSKTVQVGDPTVAIGNPFGLDRTLTTGVISALQRRISAPNGFGIDNVIQTDAAINPGNSGGPLIDAAGRVIGINSQIATGGGGSAGGSGGSVGIGFAVPVNTAKEVIPQIKREGRVQRAYMGITGVGIDQSLAPLNLSAKSGVLVQEATEGGPAADAGIRGGDPGSSASISGGQVALGGDVIQRIDGQSIDSMDDVVRIVDSHKPGDVVTVDVLRDGRTASVKVKLEQRPARAPNG</sequence>
<dbReference type="InterPro" id="IPR051201">
    <property type="entry name" value="Chloro_Bact_Ser_Proteases"/>
</dbReference>
<organism evidence="5">
    <name type="scientific">uncultured Solirubrobacteraceae bacterium</name>
    <dbReference type="NCBI Taxonomy" id="1162706"/>
    <lineage>
        <taxon>Bacteria</taxon>
        <taxon>Bacillati</taxon>
        <taxon>Actinomycetota</taxon>
        <taxon>Thermoleophilia</taxon>
        <taxon>Solirubrobacterales</taxon>
        <taxon>Solirubrobacteraceae</taxon>
        <taxon>environmental samples</taxon>
    </lineage>
</organism>
<dbReference type="EMBL" id="CADCVS010000308">
    <property type="protein sequence ID" value="CAA9508994.1"/>
    <property type="molecule type" value="Genomic_DNA"/>
</dbReference>
<accession>A0A6J4SZ58</accession>
<dbReference type="Gene3D" id="2.30.42.10">
    <property type="match status" value="1"/>
</dbReference>
<dbReference type="Pfam" id="PF13180">
    <property type="entry name" value="PDZ_2"/>
    <property type="match status" value="1"/>
</dbReference>
<dbReference type="GO" id="GO:0006508">
    <property type="term" value="P:proteolysis"/>
    <property type="evidence" value="ECO:0007669"/>
    <property type="project" value="UniProtKB-KW"/>
</dbReference>
<comment type="similarity">
    <text evidence="1">Belongs to the peptidase S1C family.</text>
</comment>
<reference evidence="5" key="1">
    <citation type="submission" date="2020-02" db="EMBL/GenBank/DDBJ databases">
        <authorList>
            <person name="Meier V. D."/>
        </authorList>
    </citation>
    <scope>NUCLEOTIDE SEQUENCE</scope>
    <source>
        <strain evidence="5">AVDCRST_MAG30</strain>
    </source>
</reference>
<dbReference type="InterPro" id="IPR043504">
    <property type="entry name" value="Peptidase_S1_PA_chymotrypsin"/>
</dbReference>
<evidence type="ECO:0000259" key="4">
    <source>
        <dbReference type="SMART" id="SM00228"/>
    </source>
</evidence>
<evidence type="ECO:0000256" key="3">
    <source>
        <dbReference type="ARBA" id="ARBA00022801"/>
    </source>
</evidence>
<dbReference type="GO" id="GO:0004252">
    <property type="term" value="F:serine-type endopeptidase activity"/>
    <property type="evidence" value="ECO:0007669"/>
    <property type="project" value="InterPro"/>
</dbReference>
<gene>
    <name evidence="5" type="ORF">AVDCRST_MAG30-2369</name>
</gene>
<dbReference type="AlphaFoldDB" id="A0A6J4SZ58"/>